<dbReference type="PANTHER" id="PTHR35908">
    <property type="entry name" value="HYPOTHETICAL FUSION PROTEIN"/>
    <property type="match status" value="1"/>
</dbReference>
<dbReference type="PANTHER" id="PTHR35908:SF1">
    <property type="entry name" value="CONSERVED PROTEIN"/>
    <property type="match status" value="1"/>
</dbReference>
<evidence type="ECO:0000313" key="2">
    <source>
        <dbReference type="EMBL" id="BBX15342.1"/>
    </source>
</evidence>
<dbReference type="InterPro" id="IPR041581">
    <property type="entry name" value="Glyoxalase_6"/>
</dbReference>
<name>A0A7I7JW92_9MYCO</name>
<keyword evidence="3" id="KW-1185">Reference proteome</keyword>
<gene>
    <name evidence="2" type="ORF">MDUV_02020</name>
</gene>
<feature type="domain" description="Glyoxalase-like" evidence="1">
    <location>
        <begin position="2"/>
        <end position="62"/>
    </location>
</feature>
<proteinExistence type="predicted"/>
<sequence>MFLAVPEEKVIKNRLHCDFTPDDQNAEVDRVLALGARRVDIGQGDQTWVVLADPEGNEFCILAAEG</sequence>
<dbReference type="InterPro" id="IPR029068">
    <property type="entry name" value="Glyas_Bleomycin-R_OHBP_Dase"/>
</dbReference>
<organism evidence="2 3">
    <name type="scientific">Mycolicibacterium duvalii</name>
    <dbReference type="NCBI Taxonomy" id="39688"/>
    <lineage>
        <taxon>Bacteria</taxon>
        <taxon>Bacillati</taxon>
        <taxon>Actinomycetota</taxon>
        <taxon>Actinomycetes</taxon>
        <taxon>Mycobacteriales</taxon>
        <taxon>Mycobacteriaceae</taxon>
        <taxon>Mycolicibacterium</taxon>
    </lineage>
</organism>
<dbReference type="Pfam" id="PF18029">
    <property type="entry name" value="Glyoxalase_6"/>
    <property type="match status" value="1"/>
</dbReference>
<dbReference type="SUPFAM" id="SSF54593">
    <property type="entry name" value="Glyoxalase/Bleomycin resistance protein/Dihydroxybiphenyl dioxygenase"/>
    <property type="match status" value="1"/>
</dbReference>
<dbReference type="Gene3D" id="3.10.180.10">
    <property type="entry name" value="2,3-Dihydroxybiphenyl 1,2-Dioxygenase, domain 1"/>
    <property type="match status" value="1"/>
</dbReference>
<dbReference type="EMBL" id="AP022563">
    <property type="protein sequence ID" value="BBX15342.1"/>
    <property type="molecule type" value="Genomic_DNA"/>
</dbReference>
<dbReference type="Proteomes" id="UP000467006">
    <property type="component" value="Chromosome"/>
</dbReference>
<accession>A0A7I7JW92</accession>
<protein>
    <recommendedName>
        <fullName evidence="1">Glyoxalase-like domain-containing protein</fullName>
    </recommendedName>
</protein>
<evidence type="ECO:0000259" key="1">
    <source>
        <dbReference type="Pfam" id="PF18029"/>
    </source>
</evidence>
<dbReference type="KEGG" id="mdu:MDUV_02020"/>
<reference evidence="2 3" key="1">
    <citation type="journal article" date="2019" name="Emerg. Microbes Infect.">
        <title>Comprehensive subspecies identification of 175 nontuberculous mycobacteria species based on 7547 genomic profiles.</title>
        <authorList>
            <person name="Matsumoto Y."/>
            <person name="Kinjo T."/>
            <person name="Motooka D."/>
            <person name="Nabeya D."/>
            <person name="Jung N."/>
            <person name="Uechi K."/>
            <person name="Horii T."/>
            <person name="Iida T."/>
            <person name="Fujita J."/>
            <person name="Nakamura S."/>
        </authorList>
    </citation>
    <scope>NUCLEOTIDE SEQUENCE [LARGE SCALE GENOMIC DNA]</scope>
    <source>
        <strain evidence="2 3">JCM 6396</strain>
    </source>
</reference>
<evidence type="ECO:0000313" key="3">
    <source>
        <dbReference type="Proteomes" id="UP000467006"/>
    </source>
</evidence>
<dbReference type="AlphaFoldDB" id="A0A7I7JW92"/>